<proteinExistence type="predicted"/>
<evidence type="ECO:0000256" key="3">
    <source>
        <dbReference type="ARBA" id="ARBA00022806"/>
    </source>
</evidence>
<evidence type="ECO:0000256" key="2">
    <source>
        <dbReference type="ARBA" id="ARBA00022801"/>
    </source>
</evidence>
<evidence type="ECO:0000313" key="9">
    <source>
        <dbReference type="Proteomes" id="UP000789375"/>
    </source>
</evidence>
<dbReference type="Pfam" id="PF00580">
    <property type="entry name" value="UvrD-helicase"/>
    <property type="match status" value="1"/>
</dbReference>
<dbReference type="Gene3D" id="3.40.50.300">
    <property type="entry name" value="P-loop containing nucleotide triphosphate hydrolases"/>
    <property type="match status" value="2"/>
</dbReference>
<dbReference type="InterPro" id="IPR014017">
    <property type="entry name" value="DNA_helicase_UvrD-like_C"/>
</dbReference>
<evidence type="ECO:0000256" key="4">
    <source>
        <dbReference type="ARBA" id="ARBA00022840"/>
    </source>
</evidence>
<dbReference type="PANTHER" id="PTHR21529:SF4">
    <property type="entry name" value="TPR AND ANKYRIN REPEAT-CONTAINING PROTEIN 1"/>
    <property type="match status" value="1"/>
</dbReference>
<evidence type="ECO:0000259" key="6">
    <source>
        <dbReference type="Pfam" id="PF00580"/>
    </source>
</evidence>
<keyword evidence="5" id="KW-0175">Coiled coil</keyword>
<organism evidence="8 9">
    <name type="scientific">Funneliformis mosseae</name>
    <name type="common">Endomycorrhizal fungus</name>
    <name type="synonym">Glomus mosseae</name>
    <dbReference type="NCBI Taxonomy" id="27381"/>
    <lineage>
        <taxon>Eukaryota</taxon>
        <taxon>Fungi</taxon>
        <taxon>Fungi incertae sedis</taxon>
        <taxon>Mucoromycota</taxon>
        <taxon>Glomeromycotina</taxon>
        <taxon>Glomeromycetes</taxon>
        <taxon>Glomerales</taxon>
        <taxon>Glomeraceae</taxon>
        <taxon>Funneliformis</taxon>
    </lineage>
</organism>
<evidence type="ECO:0000256" key="1">
    <source>
        <dbReference type="ARBA" id="ARBA00022741"/>
    </source>
</evidence>
<keyword evidence="9" id="KW-1185">Reference proteome</keyword>
<keyword evidence="2" id="KW-0378">Hydrolase</keyword>
<keyword evidence="1" id="KW-0547">Nucleotide-binding</keyword>
<feature type="domain" description="UvrD-like helicase ATP-binding" evidence="6">
    <location>
        <begin position="590"/>
        <end position="922"/>
    </location>
</feature>
<dbReference type="GO" id="GO:0005524">
    <property type="term" value="F:ATP binding"/>
    <property type="evidence" value="ECO:0007669"/>
    <property type="project" value="UniProtKB-KW"/>
</dbReference>
<evidence type="ECO:0000256" key="5">
    <source>
        <dbReference type="SAM" id="Coils"/>
    </source>
</evidence>
<dbReference type="InterPro" id="IPR027417">
    <property type="entry name" value="P-loop_NTPase"/>
</dbReference>
<feature type="domain" description="UvrD-like helicase C-terminal" evidence="7">
    <location>
        <begin position="1055"/>
        <end position="1133"/>
    </location>
</feature>
<dbReference type="Proteomes" id="UP000789375">
    <property type="component" value="Unassembled WGS sequence"/>
</dbReference>
<reference evidence="8" key="1">
    <citation type="submission" date="2021-06" db="EMBL/GenBank/DDBJ databases">
        <authorList>
            <person name="Kallberg Y."/>
            <person name="Tangrot J."/>
            <person name="Rosling A."/>
        </authorList>
    </citation>
    <scope>NUCLEOTIDE SEQUENCE</scope>
    <source>
        <strain evidence="8">87-6 pot B 2015</strain>
    </source>
</reference>
<dbReference type="Pfam" id="PF13361">
    <property type="entry name" value="UvrD_C"/>
    <property type="match status" value="1"/>
</dbReference>
<protein>
    <submittedName>
        <fullName evidence="8">10329_t:CDS:1</fullName>
    </submittedName>
</protein>
<name>A0A9N9BXV2_FUNMO</name>
<dbReference type="SUPFAM" id="SSF52540">
    <property type="entry name" value="P-loop containing nucleoside triphosphate hydrolases"/>
    <property type="match status" value="1"/>
</dbReference>
<comment type="caution">
    <text evidence="8">The sequence shown here is derived from an EMBL/GenBank/DDBJ whole genome shotgun (WGS) entry which is preliminary data.</text>
</comment>
<dbReference type="InterPro" id="IPR013986">
    <property type="entry name" value="DExx_box_DNA_helicase_dom_sf"/>
</dbReference>
<dbReference type="GO" id="GO:0004386">
    <property type="term" value="F:helicase activity"/>
    <property type="evidence" value="ECO:0007669"/>
    <property type="project" value="UniProtKB-KW"/>
</dbReference>
<feature type="coiled-coil region" evidence="5">
    <location>
        <begin position="2197"/>
        <end position="2224"/>
    </location>
</feature>
<accession>A0A9N9BXV2</accession>
<keyword evidence="4" id="KW-0067">ATP-binding</keyword>
<dbReference type="InterPro" id="IPR039904">
    <property type="entry name" value="TRANK1"/>
</dbReference>
<dbReference type="InterPro" id="IPR014016">
    <property type="entry name" value="UvrD-like_ATP-bd"/>
</dbReference>
<dbReference type="EMBL" id="CAJVPP010001966">
    <property type="protein sequence ID" value="CAG8580938.1"/>
    <property type="molecule type" value="Genomic_DNA"/>
</dbReference>
<dbReference type="Gene3D" id="1.10.10.160">
    <property type="match status" value="1"/>
</dbReference>
<gene>
    <name evidence="8" type="ORF">FMOSSE_LOCUS7944</name>
</gene>
<sequence length="2325" mass="271818">MILTTTVTKEKGIRTLMNEKLLIELLDDLTDPQNDDVHIQNVLLERCLNASRSELEEFVAELRNSCIYIPTLKIFTSRLCDEPLRLNSQAKLNVTIRNLASLLLTDVIMQNLNHSDTPGFGELLHNCIELLWKFRENKPGSLTDNKGNNGLNLFFHTTKIIFKAILDARVLGVLVTSPPGRRCIKRILFDFRMINQIEQEQILSSVDIVAALVEKCSEHKEVSPRQEEGFSAYKACTALLETLKSHQNAEKISLGNRKNSLPPMLHDMVKFDRSQHWNRKRAATSAHSNSANSVSMSIQDEQYLNLLGMPLPQKPSDLHNLLRELEKRKIELFQDLLGFLPCTNCHKRALISFFPDKYFSEEESEDNESTPERLFRLPFEFDDNDKLGPWDILLSDDTIKDMRQLESPLVIKAIMKKLGRISSGKWYELRRKVETHNIPVFEIELLDNDGLKILWQVDCGFSVRKLSSMQLVKVWAITANQEQINTILENLSIVHQVYTSKHSHLCTIEKVGKDDVILPMKLSEEEIKSSEENLHSSQIDDEKLLEVHKMLVTNKFIPLSTNLYKSLILGGFDFTFQVSKKEYEIINNPSSAIIIGRSGTGKTTCIVFRQIASFLNSQLYKTTSSRDNCYKRQIFITVSHNLCRRVKEYFNRLRESAVLAGKKMNMEQYHEYIRKKEEEGDDIDLTNHIMLEEGDEEQEFSDVPDSFRDLTDHHFPLFITYDKFSKMLQGTYDIDVRKLTKQKKPSSYNTCSYEDNDEESNLTSSFFNKSDSSWAHFVNYDLFQKKYWPRFNDYSRKLDCELVYAEFSIIKGSNPEMDCLSREDYREISTKKYPAFCSNRDQIYDLFQQYEKMKARNGDYDSMDRTLAILRCAKKKALGGPHIHEVYIDECQDNQIVDFALILKVFDNVDAIFLAGDIAQCIARGSSFRFQDLRALMYQWELSRIQTHQNRRGIAKPKQFELNINYRSHNGILQLASSVIDLIWRFFPKSIDRLSRERGEIGGPRPTVFDGFREEHLKNLCTGGCMTDYIEFGAEQVIIVRNDKAKLHLKNLIGKAALVMTVFEAKGMEFNDVVLYNFFTDSPALLKWRVVLSDLSDKTEGIQTFSHEKHYILSSELKHLYVAVTRARQHIWICDENAEYSMPIRMYWTHHELIRVTGDINTFSTLAKKSTSHEWNQQGKNFFLQRQYEQAMFCFEKSGNEESYKLSSAYNLQKIARDSVNNSDDSTIKSNFISAAQSFEKCSRPTQAASCYMDIQMYEEAGDVYAAWNMNDSAALCYSKAKMFCEAGKYFVKAKKYTDAVIAYKSGGHYEEVIDLMQRHRQEIDEKIFHRITRLVNIHYRRENNKVMSEKALSIIPTQEERIELLKDHAPEEFLEVCEKNGQFRDAAEDLLSRGKFKEAADMFIRSIFKDEGVIEALQCILHLCRLNILKSTMTDTISPSNTELRRLLCKASETLTKIESQCSKTLKKSEPWKILMKEFRLYDAYLDDDLLRVHKCIQFFRKREDFVAEFRAINLWLKIPQQSDIQFEYWHERLQCLQRLCKDLAFPYIAPRWDVNHTMVRKQFENIFVVSEVENRKQKRKFSYDNPLVQCIGEDKIENMDYWHVCDVNVVHRAILNLFVSYIYELISNVNQKGREIPYIGNSICYKYTSCQRSSDCQKHHVVPSPSILYQRLTLACLQYTVMRQWDLLYHRRLLKEEQSKIVRPAERWWTERLINYHIRYQSPQTSCPEVTNMVLANHKWYKLINTADKIWLRGLSENPSNFAVMLKCMFVFQQLGYNWSINKFDLEMSKLIGLSHPSNLPIGYDYYGYNQAIPVGKRLSLFYCWLYSRNYYCVTKAIMHINIFIQYAIDNAESVYINSSDAFSDLVSLVEFKVSLIFAIAPGYCNFCLPRAFLVNYFDACTTVPLIPNYRRAYNRVKYNAAIKNSLEQVQQLLEYLIYNERFYQYQIIILRLIRLLVLIGRNDSNFAARVINIFKYLNLNKEVSSMKIKKYLEESHMGRLVNILKDDLKETDCDSLVIVQYQWGGVSRFAELERSGVMVLKYKSDEGFRESLLRIKSQVVIEGRDETGVLTYKSLPRVSEQNIDPIAFIVDNDEDEDDEQFSVSKDVSEPDTDTQAWFRQIQDSPRAQEAAKKIQDWLRRAHIRRQNSREFVHDQVLYNDVRDFCQDVTHWECAVKQKGEMVVRQYHILLRGLAVNVIAELTKLQDKMDRIKNQLKKKINDPFTDGENLEIYLNLEDDLKLVDIHLTLLLAIFIYHSNSLEFAFFRFIYNENIRLVLDSISTTENMEKHEEADIEWLKEELQQARDTIDHVEEWIDDNCNEI</sequence>
<keyword evidence="3" id="KW-0347">Helicase</keyword>
<evidence type="ECO:0000313" key="8">
    <source>
        <dbReference type="EMBL" id="CAG8580938.1"/>
    </source>
</evidence>
<dbReference type="PANTHER" id="PTHR21529">
    <property type="entry name" value="MAMMARY TURMOR VIRUS RECEPTOR HOMOLOG 1, 2 MTVR1, 2"/>
    <property type="match status" value="1"/>
</dbReference>
<evidence type="ECO:0000259" key="7">
    <source>
        <dbReference type="Pfam" id="PF13361"/>
    </source>
</evidence>
<dbReference type="GO" id="GO:0016787">
    <property type="term" value="F:hydrolase activity"/>
    <property type="evidence" value="ECO:0007669"/>
    <property type="project" value="UniProtKB-KW"/>
</dbReference>